<feature type="domain" description="Condensin II complex subunit H2 N-terminal" evidence="8">
    <location>
        <begin position="13"/>
        <end position="77"/>
    </location>
</feature>
<dbReference type="EMBL" id="CP111015">
    <property type="protein sequence ID" value="WAR01770.1"/>
    <property type="molecule type" value="Genomic_DNA"/>
</dbReference>
<evidence type="ECO:0000256" key="4">
    <source>
        <dbReference type="ARBA" id="ARBA00023067"/>
    </source>
</evidence>
<evidence type="ECO:0000313" key="11">
    <source>
        <dbReference type="EMBL" id="WAR01770.1"/>
    </source>
</evidence>
<evidence type="ECO:0000256" key="1">
    <source>
        <dbReference type="ARBA" id="ARBA00004123"/>
    </source>
</evidence>
<name>A0ABY7DWE0_MYAAR</name>
<sequence>MVISGSQEDCAESRFSHLIQPIKDLTKNWDVDIAAYLEDYLEELEHTVISFDGGATTMNFAQAAMLVQSSACVYSKKDFQLLPEMPLCLIPHDDGEKGENPLLSKKGEVLASRNDFKMNTCCIHSSGTLLLDMSHLILLHQSIQMQCDLQNRQTEYSNIDKFPKNPLKKRQGAVVPVTEQDDDDEDGDDRENILPLPNVLDDDDGDDLVDDNLFNAIDNALNDSNGAGSAYRTFEERVGEGIVVDSYEDLVRKHVEEYMASAQKYAQITELSQRVAEWEDKIMPKLEEEEKHGSFDINRYGSSVIDNLDTSHTVRFRDMVSEKPVYEICRTFLASLMLANTTNILIEEKGVLEQGMDMFELKLLSRKRHFEELQEYMAPSLSQT</sequence>
<feature type="domain" description="Condensin II complex subunit H2 middle" evidence="10">
    <location>
        <begin position="85"/>
        <end position="212"/>
    </location>
</feature>
<protein>
    <recommendedName>
        <fullName evidence="3">Condensin-2 complex subunit H2</fullName>
    </recommendedName>
    <alternativeName>
        <fullName evidence="6">Non-SMC condensin II complex subunit H2</fullName>
    </alternativeName>
</protein>
<evidence type="ECO:0000259" key="9">
    <source>
        <dbReference type="Pfam" id="PF16858"/>
    </source>
</evidence>
<keyword evidence="5" id="KW-0539">Nucleus</keyword>
<evidence type="ECO:0000313" key="12">
    <source>
        <dbReference type="Proteomes" id="UP001164746"/>
    </source>
</evidence>
<proteinExistence type="inferred from homology"/>
<organism evidence="11 12">
    <name type="scientific">Mya arenaria</name>
    <name type="common">Soft-shell clam</name>
    <dbReference type="NCBI Taxonomy" id="6604"/>
    <lineage>
        <taxon>Eukaryota</taxon>
        <taxon>Metazoa</taxon>
        <taxon>Spiralia</taxon>
        <taxon>Lophotrochozoa</taxon>
        <taxon>Mollusca</taxon>
        <taxon>Bivalvia</taxon>
        <taxon>Autobranchia</taxon>
        <taxon>Heteroconchia</taxon>
        <taxon>Euheterodonta</taxon>
        <taxon>Imparidentia</taxon>
        <taxon>Neoheterodontei</taxon>
        <taxon>Myida</taxon>
        <taxon>Myoidea</taxon>
        <taxon>Myidae</taxon>
        <taxon>Mya</taxon>
    </lineage>
</organism>
<evidence type="ECO:0000256" key="7">
    <source>
        <dbReference type="SAM" id="MobiDB-lite"/>
    </source>
</evidence>
<dbReference type="InterPro" id="IPR031737">
    <property type="entry name" value="CNDH2_C"/>
</dbReference>
<dbReference type="PANTHER" id="PTHR14324:SF3">
    <property type="entry name" value="CONDENSIN-2 COMPLEX SUBUNIT H2"/>
    <property type="match status" value="1"/>
</dbReference>
<feature type="domain" description="Condensin-2 complex subunit H2 C-terminal" evidence="9">
    <location>
        <begin position="246"/>
        <end position="373"/>
    </location>
</feature>
<evidence type="ECO:0000256" key="2">
    <source>
        <dbReference type="ARBA" id="ARBA00007844"/>
    </source>
</evidence>
<feature type="region of interest" description="Disordered" evidence="7">
    <location>
        <begin position="158"/>
        <end position="201"/>
    </location>
</feature>
<dbReference type="InterPro" id="IPR009378">
    <property type="entry name" value="H2_N"/>
</dbReference>
<evidence type="ECO:0000256" key="6">
    <source>
        <dbReference type="ARBA" id="ARBA00030479"/>
    </source>
</evidence>
<evidence type="ECO:0000256" key="5">
    <source>
        <dbReference type="ARBA" id="ARBA00023242"/>
    </source>
</evidence>
<dbReference type="Pfam" id="PF16858">
    <property type="entry name" value="CNDH2_C"/>
    <property type="match status" value="1"/>
</dbReference>
<dbReference type="InterPro" id="IPR031719">
    <property type="entry name" value="H2_M"/>
</dbReference>
<reference evidence="11" key="1">
    <citation type="submission" date="2022-11" db="EMBL/GenBank/DDBJ databases">
        <title>Centuries of genome instability and evolution in soft-shell clam transmissible cancer (bioRxiv).</title>
        <authorList>
            <person name="Hart S.F.M."/>
            <person name="Yonemitsu M.A."/>
            <person name="Giersch R.M."/>
            <person name="Beal B.F."/>
            <person name="Arriagada G."/>
            <person name="Davis B.W."/>
            <person name="Ostrander E.A."/>
            <person name="Goff S.P."/>
            <person name="Metzger M.J."/>
        </authorList>
    </citation>
    <scope>NUCLEOTIDE SEQUENCE</scope>
    <source>
        <strain evidence="11">MELC-2E11</strain>
        <tissue evidence="11">Siphon/mantle</tissue>
    </source>
</reference>
<keyword evidence="4" id="KW-0226">DNA condensation</keyword>
<comment type="similarity">
    <text evidence="2">Belongs to the CND2 H2 (condensin-2 subunit 2) family.</text>
</comment>
<gene>
    <name evidence="11" type="ORF">MAR_008328</name>
</gene>
<evidence type="ECO:0000259" key="10">
    <source>
        <dbReference type="Pfam" id="PF16869"/>
    </source>
</evidence>
<dbReference type="PANTHER" id="PTHR14324">
    <property type="entry name" value="CONDENSIN-2 COMPLEX SUBUNIT H2"/>
    <property type="match status" value="1"/>
</dbReference>
<dbReference type="Pfam" id="PF06278">
    <property type="entry name" value="CNDH2_N"/>
    <property type="match status" value="1"/>
</dbReference>
<accession>A0ABY7DWE0</accession>
<evidence type="ECO:0000259" key="8">
    <source>
        <dbReference type="Pfam" id="PF06278"/>
    </source>
</evidence>
<keyword evidence="12" id="KW-1185">Reference proteome</keyword>
<comment type="subcellular location">
    <subcellularLocation>
        <location evidence="1">Nucleus</location>
    </subcellularLocation>
</comment>
<feature type="compositionally biased region" description="Acidic residues" evidence="7">
    <location>
        <begin position="179"/>
        <end position="189"/>
    </location>
</feature>
<dbReference type="Pfam" id="PF16869">
    <property type="entry name" value="CNDH2_M"/>
    <property type="match status" value="1"/>
</dbReference>
<dbReference type="InterPro" id="IPR031739">
    <property type="entry name" value="Ncaph2"/>
</dbReference>
<evidence type="ECO:0000256" key="3">
    <source>
        <dbReference type="ARBA" id="ARBA00016903"/>
    </source>
</evidence>
<dbReference type="Proteomes" id="UP001164746">
    <property type="component" value="Chromosome 4"/>
</dbReference>